<name>A0A0C3D2B4_9AGAM</name>
<reference evidence="2" key="2">
    <citation type="submission" date="2015-01" db="EMBL/GenBank/DDBJ databases">
        <title>Evolutionary Origins and Diversification of the Mycorrhizal Mutualists.</title>
        <authorList>
            <consortium name="DOE Joint Genome Institute"/>
            <consortium name="Mycorrhizal Genomics Consortium"/>
            <person name="Kohler A."/>
            <person name="Kuo A."/>
            <person name="Nagy L.G."/>
            <person name="Floudas D."/>
            <person name="Copeland A."/>
            <person name="Barry K.W."/>
            <person name="Cichocki N."/>
            <person name="Veneault-Fourrey C."/>
            <person name="LaButti K."/>
            <person name="Lindquist E.A."/>
            <person name="Lipzen A."/>
            <person name="Lundell T."/>
            <person name="Morin E."/>
            <person name="Murat C."/>
            <person name="Riley R."/>
            <person name="Ohm R."/>
            <person name="Sun H."/>
            <person name="Tunlid A."/>
            <person name="Henrissat B."/>
            <person name="Grigoriev I.V."/>
            <person name="Hibbett D.S."/>
            <person name="Martin F."/>
        </authorList>
    </citation>
    <scope>NUCLEOTIDE SEQUENCE [LARGE SCALE GENOMIC DNA]</scope>
    <source>
        <strain evidence="2">Foug A</strain>
    </source>
</reference>
<reference evidence="1 2" key="1">
    <citation type="submission" date="2014-04" db="EMBL/GenBank/DDBJ databases">
        <authorList>
            <consortium name="DOE Joint Genome Institute"/>
            <person name="Kuo A."/>
            <person name="Kohler A."/>
            <person name="Nagy L.G."/>
            <person name="Floudas D."/>
            <person name="Copeland A."/>
            <person name="Barry K.W."/>
            <person name="Cichocki N."/>
            <person name="Veneault-Fourrey C."/>
            <person name="LaButti K."/>
            <person name="Lindquist E.A."/>
            <person name="Lipzen A."/>
            <person name="Lundell T."/>
            <person name="Morin E."/>
            <person name="Murat C."/>
            <person name="Sun H."/>
            <person name="Tunlid A."/>
            <person name="Henrissat B."/>
            <person name="Grigoriev I.V."/>
            <person name="Hibbett D.S."/>
            <person name="Martin F."/>
            <person name="Nordberg H.P."/>
            <person name="Cantor M.N."/>
            <person name="Hua S.X."/>
        </authorList>
    </citation>
    <scope>NUCLEOTIDE SEQUENCE [LARGE SCALE GENOMIC DNA]</scope>
    <source>
        <strain evidence="1 2">Foug A</strain>
    </source>
</reference>
<dbReference type="HOGENOM" id="CLU_003921_3_2_1"/>
<evidence type="ECO:0000313" key="1">
    <source>
        <dbReference type="EMBL" id="KIM50246.1"/>
    </source>
</evidence>
<accession>A0A0C3D2B4</accession>
<dbReference type="OrthoDB" id="3195134at2759"/>
<organism evidence="1 2">
    <name type="scientific">Scleroderma citrinum Foug A</name>
    <dbReference type="NCBI Taxonomy" id="1036808"/>
    <lineage>
        <taxon>Eukaryota</taxon>
        <taxon>Fungi</taxon>
        <taxon>Dikarya</taxon>
        <taxon>Basidiomycota</taxon>
        <taxon>Agaricomycotina</taxon>
        <taxon>Agaricomycetes</taxon>
        <taxon>Agaricomycetidae</taxon>
        <taxon>Boletales</taxon>
        <taxon>Sclerodermatineae</taxon>
        <taxon>Sclerodermataceae</taxon>
        <taxon>Scleroderma</taxon>
    </lineage>
</organism>
<protein>
    <submittedName>
        <fullName evidence="1">Uncharacterized protein</fullName>
    </submittedName>
</protein>
<proteinExistence type="predicted"/>
<evidence type="ECO:0000313" key="2">
    <source>
        <dbReference type="Proteomes" id="UP000053989"/>
    </source>
</evidence>
<gene>
    <name evidence="1" type="ORF">SCLCIDRAFT_145982</name>
</gene>
<dbReference type="STRING" id="1036808.A0A0C3D2B4"/>
<keyword evidence="2" id="KW-1185">Reference proteome</keyword>
<dbReference type="InParanoid" id="A0A0C3D2B4"/>
<dbReference type="EMBL" id="KN822561">
    <property type="protein sequence ID" value="KIM50246.1"/>
    <property type="molecule type" value="Genomic_DNA"/>
</dbReference>
<dbReference type="Proteomes" id="UP000053989">
    <property type="component" value="Unassembled WGS sequence"/>
</dbReference>
<dbReference type="AlphaFoldDB" id="A0A0C3D2B4"/>
<sequence>MPGAGLKEAPSFSGCARDLLDFFTQFEDLSHSCSLTSSQQCCAVLWYIGSATKQLWISLPEYDNADYDAFKARVLNEYPGAEKGMQFTYRDLERIVLAHTESNISSKTELMEFSCQFRPVATWLSRTISSLSENETNYSGKAFLGTSAMTFCSSYNSRTQRNSITWNILTLKRSSKLDALSLPMIGSMLIGTIQ</sequence>